<reference evidence="2" key="1">
    <citation type="submission" date="2008-02" db="EMBL/GenBank/DDBJ databases">
        <authorList>
            <consortium name="The Broad Institute Genome Sequencing Platform"/>
            <person name="Fischbach M."/>
            <person name="Ward D."/>
            <person name="Young S."/>
            <person name="Jaffe D."/>
            <person name="Gnerre S."/>
            <person name="Berlin A."/>
            <person name="Heiman D."/>
            <person name="Hepburn T."/>
            <person name="Sykes S."/>
            <person name="Alvarado L."/>
            <person name="Kodira C.D."/>
            <person name="Straight P."/>
            <person name="Clardy J."/>
            <person name="Hung D."/>
            <person name="Kolter R."/>
            <person name="Mekalanos J."/>
            <person name="Walker S."/>
            <person name="Walsh C.T."/>
            <person name="Lander E."/>
            <person name="Galagan J."/>
            <person name="Nusbaum C."/>
            <person name="Birren B."/>
        </authorList>
    </citation>
    <scope>NUCLEOTIDE SEQUENCE [LARGE SCALE GENOMIC DNA]</scope>
    <source>
        <strain evidence="2">ATCC 25486 / DSM 40338 / CBS 914.69 / JCM 4507 / NBRC 13074 / NRRL 2958 / 5647</strain>
    </source>
</reference>
<proteinExistence type="predicted"/>
<organism evidence="1 2">
    <name type="scientific">Streptomyces pristinaespiralis (strain ATCC 25486 / DSM 40338 / CBS 914.69 / JCM 4507 / KCC S-0507 / NBRC 13074 / NRRL 2958 / 5647)</name>
    <dbReference type="NCBI Taxonomy" id="457429"/>
    <lineage>
        <taxon>Bacteria</taxon>
        <taxon>Bacillati</taxon>
        <taxon>Actinomycetota</taxon>
        <taxon>Actinomycetes</taxon>
        <taxon>Kitasatosporales</taxon>
        <taxon>Streptomycetaceae</taxon>
        <taxon>Streptomyces</taxon>
    </lineage>
</organism>
<reference evidence="2" key="2">
    <citation type="submission" date="2009-10" db="EMBL/GenBank/DDBJ databases">
        <title>The genome sequence of Streptomyces pristinaespiralis strain ATCC 25486.</title>
        <authorList>
            <consortium name="The Broad Institute Genome Sequencing Platform"/>
            <consortium name="Broad Institute Microbial Sequencing Center"/>
            <person name="Fischbach M."/>
            <person name="Godfrey P."/>
            <person name="Ward D."/>
            <person name="Young S."/>
            <person name="Zeng Q."/>
            <person name="Koehrsen M."/>
            <person name="Alvarado L."/>
            <person name="Berlin A.M."/>
            <person name="Bochicchio J."/>
            <person name="Borenstein D."/>
            <person name="Chapman S.B."/>
            <person name="Chen Z."/>
            <person name="Engels R."/>
            <person name="Freedman E."/>
            <person name="Gellesch M."/>
            <person name="Goldberg J."/>
            <person name="Griggs A."/>
            <person name="Gujja S."/>
            <person name="Heilman E.R."/>
            <person name="Heiman D.I."/>
            <person name="Hepburn T.A."/>
            <person name="Howarth C."/>
            <person name="Jen D."/>
            <person name="Larson L."/>
            <person name="Lewis B."/>
            <person name="Mehta T."/>
            <person name="Park D."/>
            <person name="Pearson M."/>
            <person name="Richards J."/>
            <person name="Roberts A."/>
            <person name="Saif S."/>
            <person name="Shea T.D."/>
            <person name="Shenoy N."/>
            <person name="Sisk P."/>
            <person name="Stolte C."/>
            <person name="Sykes S.N."/>
            <person name="Thomson T."/>
            <person name="Walk T."/>
            <person name="White J."/>
            <person name="Yandava C."/>
            <person name="Straight P."/>
            <person name="Clardy J."/>
            <person name="Hung D."/>
            <person name="Kolter R."/>
            <person name="Mekalanos J."/>
            <person name="Walker S."/>
            <person name="Walsh C.T."/>
            <person name="Wieland-Brown L.C."/>
            <person name="Haas B."/>
            <person name="Nusbaum C."/>
            <person name="Birren B."/>
        </authorList>
    </citation>
    <scope>NUCLEOTIDE SEQUENCE [LARGE SCALE GENOMIC DNA]</scope>
    <source>
        <strain evidence="2">ATCC 25486 / DSM 40338 / CBS 914.69 / JCM 4507 / NBRC 13074 / NRRL 2958 / 5647</strain>
    </source>
</reference>
<dbReference type="AlphaFoldDB" id="D6X876"/>
<dbReference type="HOGENOM" id="CLU_2071856_0_0_11"/>
<dbReference type="EMBL" id="CM000950">
    <property type="protein sequence ID" value="EFH31732.1"/>
    <property type="molecule type" value="Genomic_DNA"/>
</dbReference>
<gene>
    <name evidence="1" type="ORF">SSDG_06983</name>
</gene>
<name>D6X876_STRE2</name>
<evidence type="ECO:0000313" key="1">
    <source>
        <dbReference type="EMBL" id="EFH31732.1"/>
    </source>
</evidence>
<dbReference type="Proteomes" id="UP000002805">
    <property type="component" value="Chromosome"/>
</dbReference>
<evidence type="ECO:0000313" key="2">
    <source>
        <dbReference type="Proteomes" id="UP000002805"/>
    </source>
</evidence>
<dbReference type="eggNOG" id="ENOG5031Y6J">
    <property type="taxonomic scope" value="Bacteria"/>
</dbReference>
<protein>
    <submittedName>
        <fullName evidence="1">Uncharacterized protein</fullName>
    </submittedName>
</protein>
<keyword evidence="2" id="KW-1185">Reference proteome</keyword>
<accession>D6X876</accession>
<sequence length="118" mass="12033">MAMSDAAAPAYLATTDRELTDRAYDLLEAGQLTVSPHGSGDVYGFVVAGPCPRCAHHIVDRQVSVALTGTGGVGRSADADPVETVVLDVSCGCGSTHVDAPEGLTGCGASFRLELDIV</sequence>